<dbReference type="AlphaFoldDB" id="A0A5C9A2Y3"/>
<sequence>MTESPPPTGPAAIAAARALEQQAWSALRSGDRQQAMHYCQQLGQRFPQYAGGWYSISQIGLRLNNAGAALAATERLLQLHPGHPGALLQKANCLMRLGRDAEARPLVGALDSAPLESAYQHATLALLQSRLDQQEKALAHYQRASQLEPDAPEHYYNLATVHRFLGNIDLADTALAQCLARAPLDAEAHKLRADLRRQNAQTHHLAALDEALAQTADRPRQRATLYYAKAKELEDLGRWQESFTALQAGASLRRQHMRYSVDDDVDTMARIRRVYADSAPVPPSPVDSSAPVFVIGLPRTGTTLVERILGMHSEVHAAGELNQFATCMSRAVAELARQGDGSPRRLSKQDRVQLSAQLDFAALGRDYLAAVPPAARKRPRFTDKMPLNFLYAGLIHRALPGATIVHVRRHPLDACYAMYKTLFADAYPFSYHLDELASYYIAYRQLMAHWESTLPGVMYGLDYEVLVGDFEREARALVAACNLDWQPACLDFHTSRAASTTASASQVREPVHQRSVGLWRHYEKELQSLAGRLEAAGIAL</sequence>
<dbReference type="Gene3D" id="1.25.40.10">
    <property type="entry name" value="Tetratricopeptide repeat domain"/>
    <property type="match status" value="2"/>
</dbReference>
<dbReference type="InterPro" id="IPR026634">
    <property type="entry name" value="TPST-like"/>
</dbReference>
<dbReference type="Proteomes" id="UP000321933">
    <property type="component" value="Unassembled WGS sequence"/>
</dbReference>
<dbReference type="PANTHER" id="PTHR12788:SF10">
    <property type="entry name" value="PROTEIN-TYROSINE SULFOTRANSFERASE"/>
    <property type="match status" value="1"/>
</dbReference>
<dbReference type="EMBL" id="VRYZ01000001">
    <property type="protein sequence ID" value="TXS94364.1"/>
    <property type="molecule type" value="Genomic_DNA"/>
</dbReference>
<dbReference type="GO" id="GO:0008476">
    <property type="term" value="F:protein-tyrosine sulfotransferase activity"/>
    <property type="evidence" value="ECO:0007669"/>
    <property type="project" value="InterPro"/>
</dbReference>
<name>A0A5C9A2Y3_9GAMM</name>
<proteinExistence type="predicted"/>
<dbReference type="SUPFAM" id="SSF48452">
    <property type="entry name" value="TPR-like"/>
    <property type="match status" value="2"/>
</dbReference>
<keyword evidence="1" id="KW-0808">Transferase</keyword>
<dbReference type="Pfam" id="PF13174">
    <property type="entry name" value="TPR_6"/>
    <property type="match status" value="1"/>
</dbReference>
<dbReference type="OrthoDB" id="9815894at2"/>
<protein>
    <submittedName>
        <fullName evidence="3">Tetratricopeptide repeat protein</fullName>
    </submittedName>
</protein>
<dbReference type="Pfam" id="PF14559">
    <property type="entry name" value="TPR_19"/>
    <property type="match status" value="1"/>
</dbReference>
<dbReference type="PANTHER" id="PTHR12788">
    <property type="entry name" value="PROTEIN-TYROSINE SULFOTRANSFERASE 2"/>
    <property type="match status" value="1"/>
</dbReference>
<evidence type="ECO:0000313" key="3">
    <source>
        <dbReference type="EMBL" id="TXS94364.1"/>
    </source>
</evidence>
<evidence type="ECO:0000313" key="4">
    <source>
        <dbReference type="Proteomes" id="UP000321933"/>
    </source>
</evidence>
<dbReference type="InterPro" id="IPR019734">
    <property type="entry name" value="TPR_rpt"/>
</dbReference>
<dbReference type="Gene3D" id="3.40.50.300">
    <property type="entry name" value="P-loop containing nucleotide triphosphate hydrolases"/>
    <property type="match status" value="1"/>
</dbReference>
<dbReference type="SUPFAM" id="SSF52540">
    <property type="entry name" value="P-loop containing nucleoside triphosphate hydrolases"/>
    <property type="match status" value="1"/>
</dbReference>
<gene>
    <name evidence="3" type="ORF">FVW59_00105</name>
</gene>
<keyword evidence="2" id="KW-0802">TPR repeat</keyword>
<dbReference type="PROSITE" id="PS50005">
    <property type="entry name" value="TPR"/>
    <property type="match status" value="1"/>
</dbReference>
<reference evidence="3 4" key="1">
    <citation type="submission" date="2019-08" db="EMBL/GenBank/DDBJ databases">
        <title>Parahaliea maris sp. nov., isolated from the surface seawater.</title>
        <authorList>
            <person name="Liu Y."/>
        </authorList>
    </citation>
    <scope>NUCLEOTIDE SEQUENCE [LARGE SCALE GENOMIC DNA]</scope>
    <source>
        <strain evidence="3 4">S2-26</strain>
    </source>
</reference>
<dbReference type="Pfam" id="PF13469">
    <property type="entry name" value="Sulfotransfer_3"/>
    <property type="match status" value="1"/>
</dbReference>
<organism evidence="3 4">
    <name type="scientific">Parahaliea aestuarii</name>
    <dbReference type="NCBI Taxonomy" id="1852021"/>
    <lineage>
        <taxon>Bacteria</taxon>
        <taxon>Pseudomonadati</taxon>
        <taxon>Pseudomonadota</taxon>
        <taxon>Gammaproteobacteria</taxon>
        <taxon>Cellvibrionales</taxon>
        <taxon>Halieaceae</taxon>
        <taxon>Parahaliea</taxon>
    </lineage>
</organism>
<dbReference type="RefSeq" id="WP_148062220.1">
    <property type="nucleotide sequence ID" value="NZ_VRYZ01000001.1"/>
</dbReference>
<comment type="caution">
    <text evidence="3">The sequence shown here is derived from an EMBL/GenBank/DDBJ whole genome shotgun (WGS) entry which is preliminary data.</text>
</comment>
<dbReference type="SMART" id="SM00028">
    <property type="entry name" value="TPR"/>
    <property type="match status" value="5"/>
</dbReference>
<evidence type="ECO:0000256" key="2">
    <source>
        <dbReference type="PROSITE-ProRule" id="PRU00339"/>
    </source>
</evidence>
<keyword evidence="4" id="KW-1185">Reference proteome</keyword>
<evidence type="ECO:0000256" key="1">
    <source>
        <dbReference type="ARBA" id="ARBA00022679"/>
    </source>
</evidence>
<dbReference type="InterPro" id="IPR011990">
    <property type="entry name" value="TPR-like_helical_dom_sf"/>
</dbReference>
<accession>A0A5C9A2Y3</accession>
<dbReference type="Pfam" id="PF13414">
    <property type="entry name" value="TPR_11"/>
    <property type="match status" value="1"/>
</dbReference>
<feature type="repeat" description="TPR" evidence="2">
    <location>
        <begin position="118"/>
        <end position="151"/>
    </location>
</feature>
<dbReference type="InterPro" id="IPR027417">
    <property type="entry name" value="P-loop_NTPase"/>
</dbReference>